<keyword evidence="8" id="KW-0413">Isomerase</keyword>
<dbReference type="InterPro" id="IPR038135">
    <property type="entry name" value="Methylthiotransferase_N_sf"/>
</dbReference>
<sequence length="736" mass="82031">MSAVATIVLLVLAPIPRTHAFQPQSSLRHGVPSLYSTTENAEVITGPITGTQTNIKYPTARGSEVDSRLIINYKTKNRDESIPGPSSSPLLALRLSHILFASHELATQTLEKLTKAELNFEEMAKAVSNCFETREEGGEVGWVNISEDFTADDDDAIDGSTPETTKNPNQHLDLILPPSARKHILSTLTKPGDTLLVESFRGVHLVQIVDVMIDVRKLSYVKAKRVEKPEGGTMIIQNDMELGKNADGKDSHGRGTKLAGVLGGALLEDNPRKLDLTYKIETMGCQMNLSDSERIEGQLMNLGIRPLGEDEMIDVQVRTNNGGSKIKQRKKEPDVVVLNTCSIRDHAEQKVYSYLGPHTKRKRAGEDITIIVAGCVAQQEGLSLLRRIPEIDLVMGPQYANRIGDLLEDVANGNQVVATEASHIMEDSTKPRRQSSTCAWVNVIYGCNERCTYCIVPTTRGVEQSRPVESILEEVKELVSQGFKEVTLLGQNIDAYGRDMIPKRKFSDLLRIVGETSGLERLRFVTSHPRYMSLGCIDAVADTKAACEYFHIPFQSGSNKILKEMGRGHTREKFLQIVDRVRERLPDAGISADVIVGFPGETEQDFLDTLSIMETVKFDNVNTAAYSPRPNTPAAVWENQISDSVKQDRLRRINELNLKHATERRARMMDRVVEVLVEERNVKVPTQVMGRTTHNYIVYLDGNIDDLRGKVVNVKVEQCQRYYLVGKITEEEVTKV</sequence>
<dbReference type="GO" id="GO:0051539">
    <property type="term" value="F:4 iron, 4 sulfur cluster binding"/>
    <property type="evidence" value="ECO:0007669"/>
    <property type="project" value="UniProtKB-KW"/>
</dbReference>
<evidence type="ECO:0000259" key="10">
    <source>
        <dbReference type="PROSITE" id="PS50198"/>
    </source>
</evidence>
<gene>
    <name evidence="14" type="ORF">ACHAW5_002029</name>
</gene>
<evidence type="ECO:0000256" key="5">
    <source>
        <dbReference type="ARBA" id="ARBA00022723"/>
    </source>
</evidence>
<feature type="domain" description="PpiC" evidence="10">
    <location>
        <begin position="93"/>
        <end position="210"/>
    </location>
</feature>
<evidence type="ECO:0000256" key="2">
    <source>
        <dbReference type="ARBA" id="ARBA00009815"/>
    </source>
</evidence>
<reference evidence="14 15" key="1">
    <citation type="submission" date="2024-10" db="EMBL/GenBank/DDBJ databases">
        <title>Updated reference genomes for cyclostephanoid diatoms.</title>
        <authorList>
            <person name="Roberts W.R."/>
            <person name="Alverson A.J."/>
        </authorList>
    </citation>
    <scope>NUCLEOTIDE SEQUENCE [LARGE SCALE GENOMIC DNA]</scope>
    <source>
        <strain evidence="14 15">AJA276-08</strain>
    </source>
</reference>
<evidence type="ECO:0000256" key="8">
    <source>
        <dbReference type="PROSITE-ProRule" id="PRU00278"/>
    </source>
</evidence>
<dbReference type="SFLD" id="SFLDG01082">
    <property type="entry name" value="B12-binding_domain_containing"/>
    <property type="match status" value="1"/>
</dbReference>
<evidence type="ECO:0000313" key="14">
    <source>
        <dbReference type="EMBL" id="KAL3800878.1"/>
    </source>
</evidence>
<dbReference type="GO" id="GO:0046872">
    <property type="term" value="F:metal ion binding"/>
    <property type="evidence" value="ECO:0007669"/>
    <property type="project" value="UniProtKB-KW"/>
</dbReference>
<dbReference type="CDD" id="cd01335">
    <property type="entry name" value="Radical_SAM"/>
    <property type="match status" value="1"/>
</dbReference>
<comment type="cofactor">
    <cofactor evidence="1">
        <name>[4Fe-4S] cluster</name>
        <dbReference type="ChEBI" id="CHEBI:49883"/>
    </cofactor>
</comment>
<dbReference type="PROSITE" id="PS50926">
    <property type="entry name" value="TRAM"/>
    <property type="match status" value="1"/>
</dbReference>
<evidence type="ECO:0000313" key="15">
    <source>
        <dbReference type="Proteomes" id="UP001530315"/>
    </source>
</evidence>
<organism evidence="14 15">
    <name type="scientific">Stephanodiscus triporus</name>
    <dbReference type="NCBI Taxonomy" id="2934178"/>
    <lineage>
        <taxon>Eukaryota</taxon>
        <taxon>Sar</taxon>
        <taxon>Stramenopiles</taxon>
        <taxon>Ochrophyta</taxon>
        <taxon>Bacillariophyta</taxon>
        <taxon>Coscinodiscophyceae</taxon>
        <taxon>Thalassiosirophycidae</taxon>
        <taxon>Stephanodiscales</taxon>
        <taxon>Stephanodiscaceae</taxon>
        <taxon>Stephanodiscus</taxon>
    </lineage>
</organism>
<dbReference type="PROSITE" id="PS50198">
    <property type="entry name" value="PPIC_PPIASE_2"/>
    <property type="match status" value="1"/>
</dbReference>
<evidence type="ECO:0000256" key="6">
    <source>
        <dbReference type="ARBA" id="ARBA00023004"/>
    </source>
</evidence>
<dbReference type="EMBL" id="JALLAZ020000207">
    <property type="protein sequence ID" value="KAL3800878.1"/>
    <property type="molecule type" value="Genomic_DNA"/>
</dbReference>
<dbReference type="PROSITE" id="PS51449">
    <property type="entry name" value="MTTASE_N"/>
    <property type="match status" value="1"/>
</dbReference>
<evidence type="ECO:0000256" key="7">
    <source>
        <dbReference type="ARBA" id="ARBA00023014"/>
    </source>
</evidence>
<dbReference type="InterPro" id="IPR020612">
    <property type="entry name" value="Methylthiotransferase_CS"/>
</dbReference>
<feature type="signal peptide" evidence="9">
    <location>
        <begin position="1"/>
        <end position="20"/>
    </location>
</feature>
<name>A0ABD3QLM1_9STRA</name>
<dbReference type="InterPro" id="IPR006638">
    <property type="entry name" value="Elp3/MiaA/NifB-like_rSAM"/>
</dbReference>
<evidence type="ECO:0000259" key="13">
    <source>
        <dbReference type="PROSITE" id="PS51918"/>
    </source>
</evidence>
<evidence type="ECO:0000256" key="9">
    <source>
        <dbReference type="SAM" id="SignalP"/>
    </source>
</evidence>
<dbReference type="PANTHER" id="PTHR43020">
    <property type="entry name" value="CDK5 REGULATORY SUBUNIT-ASSOCIATED PROTEIN 1"/>
    <property type="match status" value="1"/>
</dbReference>
<feature type="domain" description="Radical SAM core" evidence="13">
    <location>
        <begin position="433"/>
        <end position="663"/>
    </location>
</feature>
<dbReference type="PROSITE" id="PS51918">
    <property type="entry name" value="RADICAL_SAM"/>
    <property type="match status" value="1"/>
</dbReference>
<keyword evidence="6" id="KW-0408">Iron</keyword>
<protein>
    <recommendedName>
        <fullName evidence="16">Peptidylprolyl isomerase</fullName>
    </recommendedName>
</protein>
<keyword evidence="7" id="KW-0411">Iron-sulfur</keyword>
<dbReference type="InterPro" id="IPR007197">
    <property type="entry name" value="rSAM"/>
</dbReference>
<keyword evidence="3" id="KW-0004">4Fe-4S</keyword>
<dbReference type="Gene3D" id="3.10.50.40">
    <property type="match status" value="1"/>
</dbReference>
<dbReference type="FunFam" id="3.80.30.20:FF:000001">
    <property type="entry name" value="tRNA-2-methylthio-N(6)-dimethylallyladenosine synthase 2"/>
    <property type="match status" value="1"/>
</dbReference>
<dbReference type="PANTHER" id="PTHR43020:SF2">
    <property type="entry name" value="MITOCHONDRIAL TRNA METHYLTHIOTRANSFERASE CDK5RAP1"/>
    <property type="match status" value="1"/>
</dbReference>
<keyword evidence="8" id="KW-0697">Rotamase</keyword>
<keyword evidence="5" id="KW-0479">Metal-binding</keyword>
<dbReference type="PROSITE" id="PS01278">
    <property type="entry name" value="MTTASE_RADICAL"/>
    <property type="match status" value="1"/>
</dbReference>
<dbReference type="InterPro" id="IPR013848">
    <property type="entry name" value="Methylthiotransferase_N"/>
</dbReference>
<dbReference type="SFLD" id="SFLDG01061">
    <property type="entry name" value="methylthiotransferase"/>
    <property type="match status" value="1"/>
</dbReference>
<dbReference type="SFLD" id="SFLDF00273">
    <property type="entry name" value="(dimethylallyl)adenosine_tRNA"/>
    <property type="match status" value="1"/>
</dbReference>
<dbReference type="Pfam" id="PF04055">
    <property type="entry name" value="Radical_SAM"/>
    <property type="match status" value="1"/>
</dbReference>
<dbReference type="HAMAP" id="MF_01864">
    <property type="entry name" value="tRNA_metthiotr_MiaB"/>
    <property type="match status" value="1"/>
</dbReference>
<proteinExistence type="inferred from homology"/>
<dbReference type="AlphaFoldDB" id="A0ABD3QLM1"/>
<keyword evidence="15" id="KW-1185">Reference proteome</keyword>
<comment type="caution">
    <text evidence="14">The sequence shown here is derived from an EMBL/GenBank/DDBJ whole genome shotgun (WGS) entry which is preliminary data.</text>
</comment>
<evidence type="ECO:0000259" key="12">
    <source>
        <dbReference type="PROSITE" id="PS51449"/>
    </source>
</evidence>
<evidence type="ECO:0000259" key="11">
    <source>
        <dbReference type="PROSITE" id="PS50926"/>
    </source>
</evidence>
<dbReference type="InterPro" id="IPR005839">
    <property type="entry name" value="Methylthiotransferase"/>
</dbReference>
<dbReference type="SMART" id="SM00729">
    <property type="entry name" value="Elp3"/>
    <property type="match status" value="1"/>
</dbReference>
<dbReference type="InterPro" id="IPR000297">
    <property type="entry name" value="PPIase_PpiC"/>
</dbReference>
<evidence type="ECO:0000256" key="4">
    <source>
        <dbReference type="ARBA" id="ARBA00022691"/>
    </source>
</evidence>
<keyword evidence="4" id="KW-0949">S-adenosyl-L-methionine</keyword>
<feature type="domain" description="TRAM" evidence="11">
    <location>
        <begin position="666"/>
        <end position="730"/>
    </location>
</feature>
<evidence type="ECO:0008006" key="16">
    <source>
        <dbReference type="Google" id="ProtNLM"/>
    </source>
</evidence>
<dbReference type="Pfam" id="PF01938">
    <property type="entry name" value="TRAM"/>
    <property type="match status" value="1"/>
</dbReference>
<dbReference type="Pfam" id="PF00919">
    <property type="entry name" value="UPF0004"/>
    <property type="match status" value="1"/>
</dbReference>
<dbReference type="Proteomes" id="UP001530315">
    <property type="component" value="Unassembled WGS sequence"/>
</dbReference>
<dbReference type="SFLD" id="SFLDS00029">
    <property type="entry name" value="Radical_SAM"/>
    <property type="match status" value="1"/>
</dbReference>
<comment type="similarity">
    <text evidence="2">Belongs to the methylthiotransferase family. MiaB subfamily.</text>
</comment>
<dbReference type="InterPro" id="IPR002792">
    <property type="entry name" value="TRAM_dom"/>
</dbReference>
<dbReference type="InterPro" id="IPR006463">
    <property type="entry name" value="MiaB_methiolase"/>
</dbReference>
<dbReference type="SUPFAM" id="SSF102114">
    <property type="entry name" value="Radical SAM enzymes"/>
    <property type="match status" value="1"/>
</dbReference>
<dbReference type="Gene3D" id="3.40.50.12160">
    <property type="entry name" value="Methylthiotransferase, N-terminal domain"/>
    <property type="match status" value="1"/>
</dbReference>
<evidence type="ECO:0000256" key="3">
    <source>
        <dbReference type="ARBA" id="ARBA00022485"/>
    </source>
</evidence>
<dbReference type="SUPFAM" id="SSF54534">
    <property type="entry name" value="FKBP-like"/>
    <property type="match status" value="1"/>
</dbReference>
<accession>A0ABD3QLM1</accession>
<dbReference type="InterPro" id="IPR046357">
    <property type="entry name" value="PPIase_dom_sf"/>
</dbReference>
<dbReference type="GO" id="GO:0003755">
    <property type="term" value="F:peptidyl-prolyl cis-trans isomerase activity"/>
    <property type="evidence" value="ECO:0007669"/>
    <property type="project" value="UniProtKB-KW"/>
</dbReference>
<dbReference type="InterPro" id="IPR023404">
    <property type="entry name" value="rSAM_horseshoe"/>
</dbReference>
<keyword evidence="9" id="KW-0732">Signal</keyword>
<dbReference type="NCBIfam" id="TIGR01574">
    <property type="entry name" value="miaB-methiolase"/>
    <property type="match status" value="1"/>
</dbReference>
<dbReference type="NCBIfam" id="TIGR00089">
    <property type="entry name" value="MiaB/RimO family radical SAM methylthiotransferase"/>
    <property type="match status" value="1"/>
</dbReference>
<dbReference type="InterPro" id="IPR058240">
    <property type="entry name" value="rSAM_sf"/>
</dbReference>
<feature type="domain" description="MTTase N-terminal" evidence="12">
    <location>
        <begin position="276"/>
        <end position="412"/>
    </location>
</feature>
<dbReference type="GO" id="GO:0016740">
    <property type="term" value="F:transferase activity"/>
    <property type="evidence" value="ECO:0007669"/>
    <property type="project" value="UniProtKB-ARBA"/>
</dbReference>
<feature type="chain" id="PRO_5044745221" description="Peptidylprolyl isomerase" evidence="9">
    <location>
        <begin position="21"/>
        <end position="736"/>
    </location>
</feature>
<evidence type="ECO:0000256" key="1">
    <source>
        <dbReference type="ARBA" id="ARBA00001966"/>
    </source>
</evidence>
<dbReference type="Gene3D" id="3.80.30.20">
    <property type="entry name" value="tm_1862 like domain"/>
    <property type="match status" value="1"/>
</dbReference>